<dbReference type="Pfam" id="PF14107">
    <property type="entry name" value="DUF4280"/>
    <property type="match status" value="1"/>
</dbReference>
<evidence type="ECO:0000313" key="1">
    <source>
        <dbReference type="EMBL" id="MDM1551093.1"/>
    </source>
</evidence>
<protein>
    <submittedName>
        <fullName evidence="1">DUF4280 domain-containing protein</fullName>
    </submittedName>
</protein>
<evidence type="ECO:0000313" key="2">
    <source>
        <dbReference type="Proteomes" id="UP001173578"/>
    </source>
</evidence>
<dbReference type="EMBL" id="JACALR010000003">
    <property type="protein sequence ID" value="MDM1551093.1"/>
    <property type="molecule type" value="Genomic_DNA"/>
</dbReference>
<name>A0AAW7DGQ7_9FLAO</name>
<accession>A0AAW7DGQ7</accession>
<sequence length="159" mass="17797">MSRKHLVCQGATCECQFGNMPDKLKVLTQQKHYINDKDASKKLVATHVDIGMTFEKNTFGQCKLQPIPGGFKPCQPILQQWTGQYEKVKYEINGGNPLLEDSKGICVISGSPCIKVINHGQTAEPTQQNLNNADDEVLAEFMPFVTLKNKTKKYIPINQ</sequence>
<dbReference type="RefSeq" id="WP_286485684.1">
    <property type="nucleotide sequence ID" value="NZ_JACALQ010000003.1"/>
</dbReference>
<organism evidence="1 2">
    <name type="scientific">Empedobacter falsenii</name>
    <dbReference type="NCBI Taxonomy" id="343874"/>
    <lineage>
        <taxon>Bacteria</taxon>
        <taxon>Pseudomonadati</taxon>
        <taxon>Bacteroidota</taxon>
        <taxon>Flavobacteriia</taxon>
        <taxon>Flavobacteriales</taxon>
        <taxon>Weeksellaceae</taxon>
        <taxon>Empedobacter</taxon>
    </lineage>
</organism>
<reference evidence="1" key="2">
    <citation type="journal article" date="2022" name="Sci. Total Environ.">
        <title>Prevalence, transmission, and molecular epidemiology of tet(X)-positive bacteria among humans, animals, and environmental niches in China: An epidemiological, and genomic-based study.</title>
        <authorList>
            <person name="Dong N."/>
            <person name="Zeng Y."/>
            <person name="Cai C."/>
            <person name="Sun C."/>
            <person name="Lu J."/>
            <person name="Liu C."/>
            <person name="Zhou H."/>
            <person name="Sun Q."/>
            <person name="Shu L."/>
            <person name="Wang H."/>
            <person name="Wang Y."/>
            <person name="Wang S."/>
            <person name="Wu C."/>
            <person name="Chan E.W."/>
            <person name="Chen G."/>
            <person name="Shen Z."/>
            <person name="Chen S."/>
            <person name="Zhang R."/>
        </authorList>
    </citation>
    <scope>NUCLEOTIDE SEQUENCE</scope>
    <source>
        <strain evidence="1">210</strain>
    </source>
</reference>
<proteinExistence type="predicted"/>
<gene>
    <name evidence="1" type="ORF">HX095_07680</name>
</gene>
<dbReference type="InterPro" id="IPR025460">
    <property type="entry name" value="DUF4280"/>
</dbReference>
<comment type="caution">
    <text evidence="1">The sequence shown here is derived from an EMBL/GenBank/DDBJ whole genome shotgun (WGS) entry which is preliminary data.</text>
</comment>
<dbReference type="Proteomes" id="UP001173578">
    <property type="component" value="Unassembled WGS sequence"/>
</dbReference>
<dbReference type="AlphaFoldDB" id="A0AAW7DGQ7"/>
<reference evidence="1" key="1">
    <citation type="submission" date="2020-06" db="EMBL/GenBank/DDBJ databases">
        <authorList>
            <person name="Dong N."/>
        </authorList>
    </citation>
    <scope>NUCLEOTIDE SEQUENCE</scope>
    <source>
        <strain evidence="1">210</strain>
    </source>
</reference>